<dbReference type="Pfam" id="PF17851">
    <property type="entry name" value="GH43_C2"/>
    <property type="match status" value="1"/>
</dbReference>
<keyword evidence="3 6" id="KW-0326">Glycosidase</keyword>
<dbReference type="RefSeq" id="WP_211272583.1">
    <property type="nucleotide sequence ID" value="NZ_JBHSHF010000004.1"/>
</dbReference>
<evidence type="ECO:0000256" key="4">
    <source>
        <dbReference type="PIRSR" id="PIRSR606710-1"/>
    </source>
</evidence>
<reference evidence="8 9" key="1">
    <citation type="submission" date="2014-12" db="EMBL/GenBank/DDBJ databases">
        <title>Draft genome sequences of 29 type strains of Enterococci.</title>
        <authorList>
            <person name="Zhong Z."/>
            <person name="Sun Z."/>
            <person name="Liu W."/>
            <person name="Zhang W."/>
            <person name="Zhang H."/>
        </authorList>
    </citation>
    <scope>NUCLEOTIDE SEQUENCE [LARGE SCALE GENOMIC DNA]</scope>
    <source>
        <strain evidence="8 9">DSM 17690</strain>
    </source>
</reference>
<name>A0A1L8QQ58_9ENTE</name>
<dbReference type="InterPro" id="IPR023296">
    <property type="entry name" value="Glyco_hydro_beta-prop_sf"/>
</dbReference>
<keyword evidence="2 6" id="KW-0378">Hydrolase</keyword>
<evidence type="ECO:0000259" key="7">
    <source>
        <dbReference type="Pfam" id="PF17851"/>
    </source>
</evidence>
<evidence type="ECO:0000256" key="3">
    <source>
        <dbReference type="ARBA" id="ARBA00023295"/>
    </source>
</evidence>
<dbReference type="SUPFAM" id="SSF49899">
    <property type="entry name" value="Concanavalin A-like lectins/glucanases"/>
    <property type="match status" value="1"/>
</dbReference>
<feature type="site" description="Important for catalytic activity, responsible for pKa modulation of the active site Glu and correct orientation of both the proton donor and substrate" evidence="5">
    <location>
        <position position="128"/>
    </location>
</feature>
<dbReference type="Proteomes" id="UP000182149">
    <property type="component" value="Unassembled WGS sequence"/>
</dbReference>
<feature type="domain" description="Beta-xylosidase C-terminal Concanavalin A-like" evidence="7">
    <location>
        <begin position="318"/>
        <end position="512"/>
    </location>
</feature>
<accession>A0A1L8QQ58</accession>
<feature type="active site" description="Proton donor" evidence="4">
    <location>
        <position position="180"/>
    </location>
</feature>
<dbReference type="InterPro" id="IPR051795">
    <property type="entry name" value="Glycosyl_Hydrlase_43"/>
</dbReference>
<dbReference type="InterPro" id="IPR006710">
    <property type="entry name" value="Glyco_hydro_43"/>
</dbReference>
<keyword evidence="9" id="KW-1185">Reference proteome</keyword>
<dbReference type="PANTHER" id="PTHR42812:SF12">
    <property type="entry name" value="BETA-XYLOSIDASE-RELATED"/>
    <property type="match status" value="1"/>
</dbReference>
<dbReference type="SUPFAM" id="SSF75005">
    <property type="entry name" value="Arabinanase/levansucrase/invertase"/>
    <property type="match status" value="1"/>
</dbReference>
<organism evidence="8 9">
    <name type="scientific">Enterococcus aquimarinus</name>
    <dbReference type="NCBI Taxonomy" id="328396"/>
    <lineage>
        <taxon>Bacteria</taxon>
        <taxon>Bacillati</taxon>
        <taxon>Bacillota</taxon>
        <taxon>Bacilli</taxon>
        <taxon>Lactobacillales</taxon>
        <taxon>Enterococcaceae</taxon>
        <taxon>Enterococcus</taxon>
    </lineage>
</organism>
<evidence type="ECO:0000256" key="5">
    <source>
        <dbReference type="PIRSR" id="PIRSR606710-2"/>
    </source>
</evidence>
<evidence type="ECO:0000256" key="6">
    <source>
        <dbReference type="RuleBase" id="RU361187"/>
    </source>
</evidence>
<sequence length="521" mass="60331">MNEILKVNYPLIPLDFPDPDIIRVGDVYYMASTTMHFFPGCEILQSFDLVNWEHLTYVYERLDETTQQQLLNHENIYGQGMWAPSFRYHKGIFYLVFAANDTQKTYLFRTHSLQESWDFTYIEGFYHDCSLLFDDDRAFLVYGNGTIHLLELTPDLRRPKENGFQRILLSGETNPYLNYEGSHMYKINGYYYLFLVHSLADRWFRTQACFMSDSLQGEFKGGDVFQDDHGYCHQGIAQGGIVEGLGDDWYAVLFQDYGAVGRLPVLVPVSWENHFPVFGKNGKIPDNFSIPKKSLGKKDHSLVGSDQFDRLYSSKSGFDSKWSFNHQPQLELITIEPEEQSYVLKTDRIASNILEAVNTLTQRMTYPACIGEVTVDVSDILDGDVVGISAFQGAYGFVGVTKDTGNYYVIMQAKTNDKTNSTQRWNNQDVMEYERVHVFQSKLKLRIEVDFENMRDVADFYYYEYEEKTWRKIGITHSLFFGLDHFTGCRFGLFYFSTKESGGQARFSQFHYITGEKMNGA</sequence>
<comment type="caution">
    <text evidence="8">The sequence shown here is derived from an EMBL/GenBank/DDBJ whole genome shotgun (WGS) entry which is preliminary data.</text>
</comment>
<dbReference type="AlphaFoldDB" id="A0A1L8QQ58"/>
<evidence type="ECO:0000313" key="9">
    <source>
        <dbReference type="Proteomes" id="UP000182149"/>
    </source>
</evidence>
<dbReference type="CDD" id="cd09001">
    <property type="entry name" value="GH43_FsAxh1-like"/>
    <property type="match status" value="1"/>
</dbReference>
<evidence type="ECO:0000256" key="2">
    <source>
        <dbReference type="ARBA" id="ARBA00022801"/>
    </source>
</evidence>
<dbReference type="Gene3D" id="2.60.120.200">
    <property type="match status" value="1"/>
</dbReference>
<feature type="active site" description="Proton acceptor" evidence="4">
    <location>
        <position position="18"/>
    </location>
</feature>
<evidence type="ECO:0000256" key="1">
    <source>
        <dbReference type="ARBA" id="ARBA00009865"/>
    </source>
</evidence>
<dbReference type="GO" id="GO:0005975">
    <property type="term" value="P:carbohydrate metabolic process"/>
    <property type="evidence" value="ECO:0007669"/>
    <property type="project" value="InterPro"/>
</dbReference>
<comment type="similarity">
    <text evidence="1 6">Belongs to the glycosyl hydrolase 43 family.</text>
</comment>
<dbReference type="GO" id="GO:0004553">
    <property type="term" value="F:hydrolase activity, hydrolyzing O-glycosyl compounds"/>
    <property type="evidence" value="ECO:0007669"/>
    <property type="project" value="InterPro"/>
</dbReference>
<dbReference type="EMBL" id="JXKD01000014">
    <property type="protein sequence ID" value="OJG09642.1"/>
    <property type="molecule type" value="Genomic_DNA"/>
</dbReference>
<dbReference type="Gene3D" id="2.115.10.20">
    <property type="entry name" value="Glycosyl hydrolase domain, family 43"/>
    <property type="match status" value="1"/>
</dbReference>
<dbReference type="PANTHER" id="PTHR42812">
    <property type="entry name" value="BETA-XYLOSIDASE"/>
    <property type="match status" value="1"/>
</dbReference>
<protein>
    <submittedName>
        <fullName evidence="8">Arabinoxylan arabinofuranohydrolase</fullName>
    </submittedName>
</protein>
<dbReference type="InterPro" id="IPR041542">
    <property type="entry name" value="GH43_C2"/>
</dbReference>
<evidence type="ECO:0000313" key="8">
    <source>
        <dbReference type="EMBL" id="OJG09642.1"/>
    </source>
</evidence>
<dbReference type="Pfam" id="PF04616">
    <property type="entry name" value="Glyco_hydro_43"/>
    <property type="match status" value="1"/>
</dbReference>
<dbReference type="STRING" id="328396.RU93_GL000625"/>
<gene>
    <name evidence="8" type="ORF">RU93_GL000625</name>
</gene>
<proteinExistence type="inferred from homology"/>
<dbReference type="InterPro" id="IPR013320">
    <property type="entry name" value="ConA-like_dom_sf"/>
</dbReference>